<gene>
    <name evidence="3" type="ORF">V1264_013361</name>
</gene>
<feature type="compositionally biased region" description="Polar residues" evidence="1">
    <location>
        <begin position="147"/>
        <end position="164"/>
    </location>
</feature>
<protein>
    <submittedName>
        <fullName evidence="3">Uncharacterized protein</fullName>
    </submittedName>
</protein>
<keyword evidence="2" id="KW-1133">Transmembrane helix</keyword>
<keyword evidence="2" id="KW-0472">Membrane</keyword>
<feature type="compositionally biased region" description="Polar residues" evidence="1">
    <location>
        <begin position="171"/>
        <end position="191"/>
    </location>
</feature>
<organism evidence="3 4">
    <name type="scientific">Littorina saxatilis</name>
    <dbReference type="NCBI Taxonomy" id="31220"/>
    <lineage>
        <taxon>Eukaryota</taxon>
        <taxon>Metazoa</taxon>
        <taxon>Spiralia</taxon>
        <taxon>Lophotrochozoa</taxon>
        <taxon>Mollusca</taxon>
        <taxon>Gastropoda</taxon>
        <taxon>Caenogastropoda</taxon>
        <taxon>Littorinimorpha</taxon>
        <taxon>Littorinoidea</taxon>
        <taxon>Littorinidae</taxon>
        <taxon>Littorina</taxon>
    </lineage>
</organism>
<dbReference type="Proteomes" id="UP001374579">
    <property type="component" value="Unassembled WGS sequence"/>
</dbReference>
<dbReference type="AlphaFoldDB" id="A0AAN9GJR7"/>
<keyword evidence="4" id="KW-1185">Reference proteome</keyword>
<evidence type="ECO:0000256" key="1">
    <source>
        <dbReference type="SAM" id="MobiDB-lite"/>
    </source>
</evidence>
<evidence type="ECO:0000256" key="2">
    <source>
        <dbReference type="SAM" id="Phobius"/>
    </source>
</evidence>
<evidence type="ECO:0000313" key="3">
    <source>
        <dbReference type="EMBL" id="KAK7109295.1"/>
    </source>
</evidence>
<comment type="caution">
    <text evidence="3">The sequence shown here is derived from an EMBL/GenBank/DDBJ whole genome shotgun (WGS) entry which is preliminary data.</text>
</comment>
<proteinExistence type="predicted"/>
<feature type="transmembrane region" description="Helical" evidence="2">
    <location>
        <begin position="199"/>
        <end position="222"/>
    </location>
</feature>
<evidence type="ECO:0000313" key="4">
    <source>
        <dbReference type="Proteomes" id="UP001374579"/>
    </source>
</evidence>
<accession>A0AAN9GJR7</accession>
<dbReference type="EMBL" id="JBAMIC010000003">
    <property type="protein sequence ID" value="KAK7109295.1"/>
    <property type="molecule type" value="Genomic_DNA"/>
</dbReference>
<sequence length="223" mass="23236">MQELLSGADVIITCPQAFRDNEKNTITCVVNSTSIAKLPCAVPPTQVNFVITKRTEESSSSMCYATYPCTTTSHPTTSRPCSCTDKTPAGIFSYTFLFAANKTIHENAKLACTACAGPVTERQENCDSLNFESHDGDSRTAGDDADSNSPGNTNYKDGNKTSRTAGDDADSNSPGNTNYKIGNTASNASDMKGSSSSNLALIIGAIVGGVAAVAMAIGTAAWC</sequence>
<reference evidence="3 4" key="1">
    <citation type="submission" date="2024-02" db="EMBL/GenBank/DDBJ databases">
        <title>Chromosome-scale genome assembly of the rough periwinkle Littorina saxatilis.</title>
        <authorList>
            <person name="De Jode A."/>
            <person name="Faria R."/>
            <person name="Formenti G."/>
            <person name="Sims Y."/>
            <person name="Smith T.P."/>
            <person name="Tracey A."/>
            <person name="Wood J.M.D."/>
            <person name="Zagrodzka Z.B."/>
            <person name="Johannesson K."/>
            <person name="Butlin R.K."/>
            <person name="Leder E.H."/>
        </authorList>
    </citation>
    <scope>NUCLEOTIDE SEQUENCE [LARGE SCALE GENOMIC DNA]</scope>
    <source>
        <strain evidence="3">Snail1</strain>
        <tissue evidence="3">Muscle</tissue>
    </source>
</reference>
<name>A0AAN9GJR7_9CAEN</name>
<feature type="region of interest" description="Disordered" evidence="1">
    <location>
        <begin position="128"/>
        <end position="191"/>
    </location>
</feature>
<keyword evidence="2" id="KW-0812">Transmembrane</keyword>
<feature type="compositionally biased region" description="Basic and acidic residues" evidence="1">
    <location>
        <begin position="132"/>
        <end position="142"/>
    </location>
</feature>